<proteinExistence type="predicted"/>
<keyword evidence="2" id="KW-1185">Reference proteome</keyword>
<feature type="non-terminal residue" evidence="1">
    <location>
        <position position="109"/>
    </location>
</feature>
<dbReference type="EMBL" id="JTDY01009008">
    <property type="protein sequence ID" value="KOB64214.1"/>
    <property type="molecule type" value="Genomic_DNA"/>
</dbReference>
<dbReference type="AlphaFoldDB" id="A0A0L7KMQ2"/>
<dbReference type="Proteomes" id="UP000037510">
    <property type="component" value="Unassembled WGS sequence"/>
</dbReference>
<name>A0A0L7KMQ2_OPEBR</name>
<evidence type="ECO:0000313" key="1">
    <source>
        <dbReference type="EMBL" id="KOB64214.1"/>
    </source>
</evidence>
<feature type="non-terminal residue" evidence="1">
    <location>
        <position position="1"/>
    </location>
</feature>
<comment type="caution">
    <text evidence="1">The sequence shown here is derived from an EMBL/GenBank/DDBJ whole genome shotgun (WGS) entry which is preliminary data.</text>
</comment>
<protein>
    <submittedName>
        <fullName evidence="1">Hdd1-like protein</fullName>
    </submittedName>
</protein>
<evidence type="ECO:0000313" key="2">
    <source>
        <dbReference type="Proteomes" id="UP000037510"/>
    </source>
</evidence>
<organism evidence="1 2">
    <name type="scientific">Operophtera brumata</name>
    <name type="common">Winter moth</name>
    <name type="synonym">Phalaena brumata</name>
    <dbReference type="NCBI Taxonomy" id="104452"/>
    <lineage>
        <taxon>Eukaryota</taxon>
        <taxon>Metazoa</taxon>
        <taxon>Ecdysozoa</taxon>
        <taxon>Arthropoda</taxon>
        <taxon>Hexapoda</taxon>
        <taxon>Insecta</taxon>
        <taxon>Pterygota</taxon>
        <taxon>Neoptera</taxon>
        <taxon>Endopterygota</taxon>
        <taxon>Lepidoptera</taxon>
        <taxon>Glossata</taxon>
        <taxon>Ditrysia</taxon>
        <taxon>Geometroidea</taxon>
        <taxon>Geometridae</taxon>
        <taxon>Larentiinae</taxon>
        <taxon>Operophtera</taxon>
    </lineage>
</organism>
<accession>A0A0L7KMQ2</accession>
<gene>
    <name evidence="1" type="ORF">OBRU01_24499</name>
</gene>
<reference evidence="1 2" key="1">
    <citation type="journal article" date="2015" name="Genome Biol. Evol.">
        <title>The genome of winter moth (Operophtera brumata) provides a genomic perspective on sexual dimorphism and phenology.</title>
        <authorList>
            <person name="Derks M.F."/>
            <person name="Smit S."/>
            <person name="Salis L."/>
            <person name="Schijlen E."/>
            <person name="Bossers A."/>
            <person name="Mateman C."/>
            <person name="Pijl A.S."/>
            <person name="de Ridder D."/>
            <person name="Groenen M.A."/>
            <person name="Visser M.E."/>
            <person name="Megens H.J."/>
        </authorList>
    </citation>
    <scope>NUCLEOTIDE SEQUENCE [LARGE SCALE GENOMIC DNA]</scope>
    <source>
        <strain evidence="1">WM2013NL</strain>
        <tissue evidence="1">Head and thorax</tissue>
    </source>
</reference>
<sequence length="109" mass="10531">EALSSPLNGNGICPGTATVATGSAVTTVGGRFGPAQTSTVPLITEILPALQFGDVNIAGDIPIGGSIKVSGSFPVYGVVSVEGAVPSTGTAIVNAGGGMSASIYEPGRK</sequence>